<proteinExistence type="predicted"/>
<evidence type="ECO:0000313" key="2">
    <source>
        <dbReference type="Proteomes" id="UP001379444"/>
    </source>
</evidence>
<accession>A0ABZ2G9J2</accession>
<reference evidence="1 2" key="1">
    <citation type="journal article" date="2024" name="Front. Plant Sci.">
        <title>Comprehensive phenomic and genomic studies of the species, Pectobacterium cacticida and proposal for reclassification as Alcorniella cacticida comb. nov.</title>
        <authorList>
            <person name="Jonca J."/>
            <person name="Pirhonen M."/>
            <person name="Waleron M.M."/>
            <person name="Gawor J."/>
            <person name="Mrozik A."/>
            <person name="Smoktunowicz M."/>
            <person name="Waleron K."/>
            <person name="Waleron M."/>
        </authorList>
    </citation>
    <scope>NUCLEOTIDE SEQUENCE [LARGE SCALE GENOMIC DNA]</scope>
    <source>
        <strain evidence="1 2">DPMP6</strain>
    </source>
</reference>
<dbReference type="RefSeq" id="WP_264498209.1">
    <property type="nucleotide sequence ID" value="NZ_CP109947.1"/>
</dbReference>
<name>A0ABZ2G9J2_9GAMM</name>
<dbReference type="EMBL" id="CP125967">
    <property type="protein sequence ID" value="WWO37728.1"/>
    <property type="molecule type" value="Genomic_DNA"/>
</dbReference>
<protein>
    <submittedName>
        <fullName evidence="1">Uncharacterized protein</fullName>
    </submittedName>
</protein>
<organism evidence="1 2">
    <name type="scientific">Pectobacterium cacticida</name>
    <dbReference type="NCBI Taxonomy" id="69221"/>
    <lineage>
        <taxon>Bacteria</taxon>
        <taxon>Pseudomonadati</taxon>
        <taxon>Pseudomonadota</taxon>
        <taxon>Gammaproteobacteria</taxon>
        <taxon>Enterobacterales</taxon>
        <taxon>Pectobacteriaceae</taxon>
        <taxon>Pectobacterium</taxon>
    </lineage>
</organism>
<keyword evidence="2" id="KW-1185">Reference proteome</keyword>
<dbReference type="Proteomes" id="UP001379444">
    <property type="component" value="Chromosome"/>
</dbReference>
<sequence length="81" mass="8745">METTFRQDEAIKSVRAALGKAHRAGMVIRVYDGHVLLATKDHANDPRCDLMSGIYTGDMAEWIDECAHVNNGINADGGSGV</sequence>
<evidence type="ECO:0000313" key="1">
    <source>
        <dbReference type="EMBL" id="WWO37728.1"/>
    </source>
</evidence>
<gene>
    <name evidence="1" type="ORF">QNA12_14405</name>
</gene>